<dbReference type="AlphaFoldDB" id="A0A235B5P0"/>
<dbReference type="FunFam" id="3.40.50.720:FF:000009">
    <property type="entry name" value="Fatty oxidation complex, alpha subunit"/>
    <property type="match status" value="1"/>
</dbReference>
<dbReference type="Pfam" id="PF02737">
    <property type="entry name" value="3HCDH_N"/>
    <property type="match status" value="1"/>
</dbReference>
<evidence type="ECO:0000256" key="3">
    <source>
        <dbReference type="ARBA" id="ARBA00023002"/>
    </source>
</evidence>
<feature type="domain" description="3-hydroxyacyl-CoA dehydrogenase C-terminal" evidence="5">
    <location>
        <begin position="173"/>
        <end position="268"/>
    </location>
</feature>
<dbReference type="GO" id="GO:0006635">
    <property type="term" value="P:fatty acid beta-oxidation"/>
    <property type="evidence" value="ECO:0007669"/>
    <property type="project" value="TreeGrafter"/>
</dbReference>
<dbReference type="GO" id="GO:0008691">
    <property type="term" value="F:3-hydroxybutyryl-CoA dehydrogenase activity"/>
    <property type="evidence" value="ECO:0007669"/>
    <property type="project" value="TreeGrafter"/>
</dbReference>
<dbReference type="InterPro" id="IPR008927">
    <property type="entry name" value="6-PGluconate_DH-like_C_sf"/>
</dbReference>
<feature type="domain" description="3-hydroxyacyl-CoA dehydrogenase NAD binding" evidence="6">
    <location>
        <begin position="1"/>
        <end position="171"/>
    </location>
</feature>
<dbReference type="PANTHER" id="PTHR48075:SF5">
    <property type="entry name" value="3-HYDROXYBUTYRYL-COA DEHYDROGENASE"/>
    <property type="match status" value="1"/>
</dbReference>
<reference evidence="7 8" key="1">
    <citation type="submission" date="2017-07" db="EMBL/GenBank/DDBJ databases">
        <title>The genome sequence of Paludifilum halophilum highlights mechanisms for microbial adaptation to high salt environemnts.</title>
        <authorList>
            <person name="Belbahri L."/>
        </authorList>
    </citation>
    <scope>NUCLEOTIDE SEQUENCE [LARGE SCALE GENOMIC DNA]</scope>
    <source>
        <strain evidence="7 8">DSM 102817</strain>
    </source>
</reference>
<evidence type="ECO:0000256" key="4">
    <source>
        <dbReference type="PIRSR" id="PIRSR000105-1"/>
    </source>
</evidence>
<dbReference type="Proteomes" id="UP000215459">
    <property type="component" value="Unassembled WGS sequence"/>
</dbReference>
<comment type="pathway">
    <text evidence="1">Lipid metabolism; butanoate metabolism.</text>
</comment>
<dbReference type="PIRSF" id="PIRSF000105">
    <property type="entry name" value="HCDH"/>
    <property type="match status" value="1"/>
</dbReference>
<dbReference type="InterPro" id="IPR006108">
    <property type="entry name" value="3HC_DH_C"/>
</dbReference>
<dbReference type="InterPro" id="IPR006176">
    <property type="entry name" value="3-OHacyl-CoA_DH_NAD-bd"/>
</dbReference>
<dbReference type="OrthoDB" id="9771883at2"/>
<evidence type="ECO:0000256" key="1">
    <source>
        <dbReference type="ARBA" id="ARBA00005086"/>
    </source>
</evidence>
<dbReference type="EMBL" id="NOWF01000007">
    <property type="protein sequence ID" value="OYD07289.1"/>
    <property type="molecule type" value="Genomic_DNA"/>
</dbReference>
<keyword evidence="8" id="KW-1185">Reference proteome</keyword>
<dbReference type="InterPro" id="IPR022694">
    <property type="entry name" value="3-OHacyl-CoA_DH"/>
</dbReference>
<evidence type="ECO:0000256" key="2">
    <source>
        <dbReference type="ARBA" id="ARBA00009463"/>
    </source>
</evidence>
<dbReference type="Gene3D" id="3.40.50.720">
    <property type="entry name" value="NAD(P)-binding Rossmann-like Domain"/>
    <property type="match status" value="1"/>
</dbReference>
<dbReference type="PANTHER" id="PTHR48075">
    <property type="entry name" value="3-HYDROXYACYL-COA DEHYDROGENASE FAMILY PROTEIN"/>
    <property type="match status" value="1"/>
</dbReference>
<evidence type="ECO:0000313" key="7">
    <source>
        <dbReference type="EMBL" id="OYD07289.1"/>
    </source>
</evidence>
<gene>
    <name evidence="7" type="ORF">CHM34_11720</name>
</gene>
<dbReference type="InterPro" id="IPR036291">
    <property type="entry name" value="NAD(P)-bd_dom_sf"/>
</dbReference>
<protein>
    <submittedName>
        <fullName evidence="7">3-hydroxybutyryl-CoA dehydrogenase</fullName>
    </submittedName>
</protein>
<evidence type="ECO:0000313" key="8">
    <source>
        <dbReference type="Proteomes" id="UP000215459"/>
    </source>
</evidence>
<accession>A0A235B5P0</accession>
<comment type="similarity">
    <text evidence="2">Belongs to the 3-hydroxyacyl-CoA dehydrogenase family.</text>
</comment>
<evidence type="ECO:0000259" key="6">
    <source>
        <dbReference type="Pfam" id="PF02737"/>
    </source>
</evidence>
<name>A0A235B5P0_9BACL</name>
<dbReference type="Gene3D" id="1.10.1040.50">
    <property type="match status" value="1"/>
</dbReference>
<dbReference type="GO" id="GO:0070403">
    <property type="term" value="F:NAD+ binding"/>
    <property type="evidence" value="ECO:0007669"/>
    <property type="project" value="InterPro"/>
</dbReference>
<feature type="site" description="Important for catalytic activity" evidence="4">
    <location>
        <position position="127"/>
    </location>
</feature>
<evidence type="ECO:0000259" key="5">
    <source>
        <dbReference type="Pfam" id="PF00725"/>
    </source>
</evidence>
<dbReference type="Pfam" id="PF00725">
    <property type="entry name" value="3HCDH"/>
    <property type="match status" value="1"/>
</dbReference>
<organism evidence="7 8">
    <name type="scientific">Paludifilum halophilum</name>
    <dbReference type="NCBI Taxonomy" id="1642702"/>
    <lineage>
        <taxon>Bacteria</taxon>
        <taxon>Bacillati</taxon>
        <taxon>Bacillota</taxon>
        <taxon>Bacilli</taxon>
        <taxon>Bacillales</taxon>
        <taxon>Thermoactinomycetaceae</taxon>
        <taxon>Paludifilum</taxon>
    </lineage>
</organism>
<dbReference type="SUPFAM" id="SSF48179">
    <property type="entry name" value="6-phosphogluconate dehydrogenase C-terminal domain-like"/>
    <property type="match status" value="1"/>
</dbReference>
<keyword evidence="3" id="KW-0560">Oxidoreductase</keyword>
<comment type="caution">
    <text evidence="7">The sequence shown here is derived from an EMBL/GenBank/DDBJ whole genome shotgun (WGS) entry which is preliminary data.</text>
</comment>
<sequence length="271" mass="30062">MGGGVAEVLAASGCEVILYDVTREALDEGVQRIQRRLGRQMKKGRIEEAEAEEIQFRIRPTVRLEEVAPARWVIEAVVEKLDVKRELFTRLEEVVDGESVLATNTSSLSVTAIAAAVKHPERVLGLHFFNPAPVMPLVEVVSGRMTHADTMDRAVSFIAALGKEPVRVKDTPGFLVNRIARPFHSEAYRMVGDGVADKEQLDRILRSAGFKMGPFELQDLIGIDINYAASTSVYDGFFQEPRFRPHPDQRQMVESGALGRKAGRGHYRHGG</sequence>
<proteinExistence type="inferred from homology"/>
<dbReference type="SUPFAM" id="SSF51735">
    <property type="entry name" value="NAD(P)-binding Rossmann-fold domains"/>
    <property type="match status" value="1"/>
</dbReference>